<reference evidence="1 2" key="1">
    <citation type="submission" date="2011-08" db="EMBL/GenBank/DDBJ databases">
        <authorList>
            <person name="Weinstock G."/>
            <person name="Sodergren E."/>
            <person name="Clifton S."/>
            <person name="Fulton L."/>
            <person name="Fulton B."/>
            <person name="Courtney L."/>
            <person name="Fronick C."/>
            <person name="Harrison M."/>
            <person name="Strong C."/>
            <person name="Farmer C."/>
            <person name="Delahaunty K."/>
            <person name="Markovic C."/>
            <person name="Hall O."/>
            <person name="Minx P."/>
            <person name="Tomlinson C."/>
            <person name="Mitreva M."/>
            <person name="Hou S."/>
            <person name="Chen J."/>
            <person name="Wollam A."/>
            <person name="Pepin K.H."/>
            <person name="Johnson M."/>
            <person name="Bhonagiri V."/>
            <person name="Zhang X."/>
            <person name="Suruliraj S."/>
            <person name="Warren W."/>
            <person name="Chinwalla A."/>
            <person name="Mardis E.R."/>
            <person name="Wilson R.K."/>
        </authorList>
    </citation>
    <scope>NUCLEOTIDE SEQUENCE [LARGE SCALE GENOMIC DNA]</scope>
    <source>
        <strain evidence="1 2">DP7</strain>
    </source>
</reference>
<accession>G9XJE6</accession>
<dbReference type="EMBL" id="AFZX01000026">
    <property type="protein sequence ID" value="EHL08249.1"/>
    <property type="molecule type" value="Genomic_DNA"/>
</dbReference>
<organism evidence="1 2">
    <name type="scientific">Desulfitobacterium hafniense DP7</name>
    <dbReference type="NCBI Taxonomy" id="537010"/>
    <lineage>
        <taxon>Bacteria</taxon>
        <taxon>Bacillati</taxon>
        <taxon>Bacillota</taxon>
        <taxon>Clostridia</taxon>
        <taxon>Eubacteriales</taxon>
        <taxon>Desulfitobacteriaceae</taxon>
        <taxon>Desulfitobacterium</taxon>
    </lineage>
</organism>
<sequence length="42" mass="4868">MTLNNSLSQKVLDNRDPKVLYYTFIVKQSVGKNFLPTFCQDT</sequence>
<dbReference type="HOGENOM" id="CLU_3250452_0_0_9"/>
<evidence type="ECO:0000313" key="2">
    <source>
        <dbReference type="Proteomes" id="UP000004416"/>
    </source>
</evidence>
<dbReference type="AlphaFoldDB" id="G9XJE6"/>
<gene>
    <name evidence="1" type="ORF">HMPREF0322_01077</name>
</gene>
<dbReference type="Proteomes" id="UP000004416">
    <property type="component" value="Unassembled WGS sequence"/>
</dbReference>
<protein>
    <submittedName>
        <fullName evidence="1">Uncharacterized protein</fullName>
    </submittedName>
</protein>
<comment type="caution">
    <text evidence="1">The sequence shown here is derived from an EMBL/GenBank/DDBJ whole genome shotgun (WGS) entry which is preliminary data.</text>
</comment>
<evidence type="ECO:0000313" key="1">
    <source>
        <dbReference type="EMBL" id="EHL08249.1"/>
    </source>
</evidence>
<proteinExistence type="predicted"/>
<name>G9XJE6_DESHA</name>